<comment type="function">
    <text evidence="6">Catalyzes the 2'-O-methylation of the ribose of cytidine 1402 (C1402) in 16S rRNA.</text>
</comment>
<protein>
    <recommendedName>
        <fullName evidence="6">Ribosomal RNA small subunit methyltransferase I</fullName>
        <ecNumber evidence="6">2.1.1.198</ecNumber>
    </recommendedName>
    <alternativeName>
        <fullName evidence="6">16S rRNA 2'-O-ribose C1402 methyltransferase</fullName>
    </alternativeName>
    <alternativeName>
        <fullName evidence="6">rRNA (cytidine-2'-O-)-methyltransferase RsmI</fullName>
    </alternativeName>
</protein>
<evidence type="ECO:0000256" key="2">
    <source>
        <dbReference type="ARBA" id="ARBA00022552"/>
    </source>
</evidence>
<evidence type="ECO:0000259" key="7">
    <source>
        <dbReference type="Pfam" id="PF00590"/>
    </source>
</evidence>
<evidence type="ECO:0000256" key="5">
    <source>
        <dbReference type="ARBA" id="ARBA00022691"/>
    </source>
</evidence>
<dbReference type="FunFam" id="3.30.950.10:FF:000002">
    <property type="entry name" value="Ribosomal RNA small subunit methyltransferase I"/>
    <property type="match status" value="1"/>
</dbReference>
<dbReference type="PIRSF" id="PIRSF005917">
    <property type="entry name" value="MTase_YraL"/>
    <property type="match status" value="1"/>
</dbReference>
<dbReference type="GO" id="GO:0005737">
    <property type="term" value="C:cytoplasm"/>
    <property type="evidence" value="ECO:0007669"/>
    <property type="project" value="UniProtKB-SubCell"/>
</dbReference>
<feature type="domain" description="Tetrapyrrole methylase" evidence="7">
    <location>
        <begin position="13"/>
        <end position="212"/>
    </location>
</feature>
<feature type="domain" description="RsmI HTH" evidence="8">
    <location>
        <begin position="243"/>
        <end position="285"/>
    </location>
</feature>
<dbReference type="CDD" id="cd11648">
    <property type="entry name" value="RsmI"/>
    <property type="match status" value="1"/>
</dbReference>
<keyword evidence="3 6" id="KW-0489">Methyltransferase</keyword>
<dbReference type="InterPro" id="IPR008189">
    <property type="entry name" value="rRNA_ssu_MeTfrase_I"/>
</dbReference>
<evidence type="ECO:0000256" key="1">
    <source>
        <dbReference type="ARBA" id="ARBA00022490"/>
    </source>
</evidence>
<dbReference type="AlphaFoldDB" id="B8GML8"/>
<dbReference type="GO" id="GO:0070677">
    <property type="term" value="F:rRNA (cytosine-2'-O-)-methyltransferase activity"/>
    <property type="evidence" value="ECO:0007669"/>
    <property type="project" value="UniProtKB-UniRule"/>
</dbReference>
<organism evidence="9 10">
    <name type="scientific">Thioalkalivibrio sulfidiphilus (strain HL-EbGR7)</name>
    <dbReference type="NCBI Taxonomy" id="396588"/>
    <lineage>
        <taxon>Bacteria</taxon>
        <taxon>Pseudomonadati</taxon>
        <taxon>Pseudomonadota</taxon>
        <taxon>Gammaproteobacteria</taxon>
        <taxon>Chromatiales</taxon>
        <taxon>Ectothiorhodospiraceae</taxon>
        <taxon>Thioalkalivibrio</taxon>
    </lineage>
</organism>
<accession>B8GML8</accession>
<dbReference type="Pfam" id="PF23016">
    <property type="entry name" value="RsmI_C"/>
    <property type="match status" value="1"/>
</dbReference>
<dbReference type="InterPro" id="IPR035996">
    <property type="entry name" value="4pyrrol_Methylase_sf"/>
</dbReference>
<name>B8GML8_THISH</name>
<keyword evidence="1 6" id="KW-0963">Cytoplasm</keyword>
<dbReference type="InterPro" id="IPR014777">
    <property type="entry name" value="4pyrrole_Mease_sub1"/>
</dbReference>
<evidence type="ECO:0000256" key="3">
    <source>
        <dbReference type="ARBA" id="ARBA00022603"/>
    </source>
</evidence>
<comment type="subcellular location">
    <subcellularLocation>
        <location evidence="6">Cytoplasm</location>
    </subcellularLocation>
</comment>
<dbReference type="Pfam" id="PF00590">
    <property type="entry name" value="TP_methylase"/>
    <property type="match status" value="1"/>
</dbReference>
<proteinExistence type="inferred from homology"/>
<dbReference type="PROSITE" id="PS01296">
    <property type="entry name" value="RSMI"/>
    <property type="match status" value="1"/>
</dbReference>
<dbReference type="HOGENOM" id="CLU_044779_2_0_6"/>
<evidence type="ECO:0000256" key="6">
    <source>
        <dbReference type="HAMAP-Rule" id="MF_01877"/>
    </source>
</evidence>
<dbReference type="KEGG" id="tgr:Tgr7_0758"/>
<dbReference type="InterPro" id="IPR053910">
    <property type="entry name" value="RsmI_HTH"/>
</dbReference>
<dbReference type="Proteomes" id="UP000002383">
    <property type="component" value="Chromosome"/>
</dbReference>
<dbReference type="InterPro" id="IPR014776">
    <property type="entry name" value="4pyrrole_Mease_sub2"/>
</dbReference>
<keyword evidence="5 6" id="KW-0949">S-adenosyl-L-methionine</keyword>
<sequence length="287" mass="30188">MSIQAAAIEKGVLYVVATPIGNLGDMSPRAREVLAAVDRVAAEDTRRTGALLTHFGIKARQISLHEHNELEQVPALVARLEAGESIALVSDAGTPLISDPGYRLVAAARAAGIRVSPVPGPVAAMAALSVSGLPSDRFVFEGFLPAKGGARRQRLEALAGDPRTLIFYESSHRIAACLDDMAAVLGGERRAVVARELTKTFEQVQDGHLAELVAWLASNEDHGKGEFVVLVAGAPEASDAGVGPEAQRVLRLLLEELPVKKAAKLAAEITGVGKNLLYARAVEMKSG</sequence>
<keyword evidence="10" id="KW-1185">Reference proteome</keyword>
<dbReference type="Gene3D" id="3.30.950.10">
    <property type="entry name" value="Methyltransferase, Cobalt-precorrin-4 Transmethylase, Domain 2"/>
    <property type="match status" value="1"/>
</dbReference>
<reference evidence="9 10" key="1">
    <citation type="journal article" date="2011" name="Stand. Genomic Sci.">
        <title>Complete genome sequence of 'Thioalkalivibrio sulfidophilus' HL-EbGr7.</title>
        <authorList>
            <person name="Muyzer G."/>
            <person name="Sorokin D.Y."/>
            <person name="Mavromatis K."/>
            <person name="Lapidus A."/>
            <person name="Clum A."/>
            <person name="Ivanova N."/>
            <person name="Pati A."/>
            <person name="d'Haeseleer P."/>
            <person name="Woyke T."/>
            <person name="Kyrpides N.C."/>
        </authorList>
    </citation>
    <scope>NUCLEOTIDE SEQUENCE [LARGE SCALE GENOMIC DNA]</scope>
    <source>
        <strain evidence="9 10">HL-EbGR7</strain>
    </source>
</reference>
<evidence type="ECO:0000313" key="10">
    <source>
        <dbReference type="Proteomes" id="UP000002383"/>
    </source>
</evidence>
<keyword evidence="4 6" id="KW-0808">Transferase</keyword>
<evidence type="ECO:0000256" key="4">
    <source>
        <dbReference type="ARBA" id="ARBA00022679"/>
    </source>
</evidence>
<dbReference type="PANTHER" id="PTHR46111">
    <property type="entry name" value="RIBOSOMAL RNA SMALL SUBUNIT METHYLTRANSFERASE I"/>
    <property type="match status" value="1"/>
</dbReference>
<dbReference type="HAMAP" id="MF_01877">
    <property type="entry name" value="16SrRNA_methyltr_I"/>
    <property type="match status" value="1"/>
</dbReference>
<comment type="similarity">
    <text evidence="6">Belongs to the methyltransferase superfamily. RsmI family.</text>
</comment>
<dbReference type="InterPro" id="IPR000878">
    <property type="entry name" value="4pyrrol_Mease"/>
</dbReference>
<dbReference type="STRING" id="396588.Tgr7_0758"/>
<gene>
    <name evidence="6" type="primary">rsmI</name>
    <name evidence="9" type="ordered locus">Tgr7_0758</name>
</gene>
<dbReference type="FunFam" id="3.40.1010.10:FF:000002">
    <property type="entry name" value="Ribosomal RNA small subunit methyltransferase I"/>
    <property type="match status" value="1"/>
</dbReference>
<dbReference type="SUPFAM" id="SSF53790">
    <property type="entry name" value="Tetrapyrrole methylase"/>
    <property type="match status" value="1"/>
</dbReference>
<comment type="catalytic activity">
    <reaction evidence="6">
        <text>cytidine(1402) in 16S rRNA + S-adenosyl-L-methionine = 2'-O-methylcytidine(1402) in 16S rRNA + S-adenosyl-L-homocysteine + H(+)</text>
        <dbReference type="Rhea" id="RHEA:42924"/>
        <dbReference type="Rhea" id="RHEA-COMP:10285"/>
        <dbReference type="Rhea" id="RHEA-COMP:10286"/>
        <dbReference type="ChEBI" id="CHEBI:15378"/>
        <dbReference type="ChEBI" id="CHEBI:57856"/>
        <dbReference type="ChEBI" id="CHEBI:59789"/>
        <dbReference type="ChEBI" id="CHEBI:74495"/>
        <dbReference type="ChEBI" id="CHEBI:82748"/>
        <dbReference type="EC" id="2.1.1.198"/>
    </reaction>
</comment>
<dbReference type="Gene3D" id="3.40.1010.10">
    <property type="entry name" value="Cobalt-precorrin-4 Transmethylase, Domain 1"/>
    <property type="match status" value="1"/>
</dbReference>
<dbReference type="EC" id="2.1.1.198" evidence="6"/>
<dbReference type="PANTHER" id="PTHR46111:SF1">
    <property type="entry name" value="RIBOSOMAL RNA SMALL SUBUNIT METHYLTRANSFERASE I"/>
    <property type="match status" value="1"/>
</dbReference>
<evidence type="ECO:0000259" key="8">
    <source>
        <dbReference type="Pfam" id="PF23016"/>
    </source>
</evidence>
<dbReference type="EMBL" id="CP001339">
    <property type="protein sequence ID" value="ACL71850.1"/>
    <property type="molecule type" value="Genomic_DNA"/>
</dbReference>
<dbReference type="InterPro" id="IPR018063">
    <property type="entry name" value="SAM_MeTrfase_RsmI_CS"/>
</dbReference>
<dbReference type="eggNOG" id="COG0313">
    <property type="taxonomic scope" value="Bacteria"/>
</dbReference>
<dbReference type="NCBIfam" id="TIGR00096">
    <property type="entry name" value="16S rRNA (cytidine(1402)-2'-O)-methyltransferase"/>
    <property type="match status" value="1"/>
</dbReference>
<keyword evidence="2 6" id="KW-0698">rRNA processing</keyword>
<evidence type="ECO:0000313" key="9">
    <source>
        <dbReference type="EMBL" id="ACL71850.1"/>
    </source>
</evidence>